<accession>A0A0E3WE98</accession>
<evidence type="ECO:0000256" key="1">
    <source>
        <dbReference type="ARBA" id="ARBA00011073"/>
    </source>
</evidence>
<dbReference type="InterPro" id="IPR050131">
    <property type="entry name" value="Peptidase_S8_subtilisin-like"/>
</dbReference>
<dbReference type="Pfam" id="PF00082">
    <property type="entry name" value="Peptidase_S8"/>
    <property type="match status" value="1"/>
</dbReference>
<dbReference type="SUPFAM" id="SSF52743">
    <property type="entry name" value="Subtilisin-like"/>
    <property type="match status" value="1"/>
</dbReference>
<dbReference type="InterPro" id="IPR023828">
    <property type="entry name" value="Peptidase_S8_Ser-AS"/>
</dbReference>
<dbReference type="PROSITE" id="PS51892">
    <property type="entry name" value="SUBTILASE"/>
    <property type="match status" value="1"/>
</dbReference>
<evidence type="ECO:0000256" key="2">
    <source>
        <dbReference type="ARBA" id="ARBA00022670"/>
    </source>
</evidence>
<evidence type="ECO:0000256" key="7">
    <source>
        <dbReference type="SAM" id="Phobius"/>
    </source>
</evidence>
<dbReference type="STRING" id="141349.BN1232_06098"/>
<evidence type="ECO:0000313" key="10">
    <source>
        <dbReference type="Proteomes" id="UP000199251"/>
    </source>
</evidence>
<feature type="domain" description="Peptidase S8/S53" evidence="8">
    <location>
        <begin position="20"/>
        <end position="272"/>
    </location>
</feature>
<proteinExistence type="inferred from homology"/>
<name>A0A0E3WE98_MYCLN</name>
<evidence type="ECO:0000259" key="8">
    <source>
        <dbReference type="Pfam" id="PF00082"/>
    </source>
</evidence>
<dbReference type="InterPro" id="IPR036852">
    <property type="entry name" value="Peptidase_S8/S53_dom_sf"/>
</dbReference>
<keyword evidence="3" id="KW-0378">Hydrolase</keyword>
<dbReference type="InterPro" id="IPR000209">
    <property type="entry name" value="Peptidase_S8/S53_dom"/>
</dbReference>
<comment type="similarity">
    <text evidence="1 5">Belongs to the peptidase S8 family.</text>
</comment>
<dbReference type="Proteomes" id="UP000199251">
    <property type="component" value="Unassembled WGS sequence"/>
</dbReference>
<feature type="compositionally biased region" description="Pro residues" evidence="6">
    <location>
        <begin position="1"/>
        <end position="20"/>
    </location>
</feature>
<evidence type="ECO:0000256" key="3">
    <source>
        <dbReference type="ARBA" id="ARBA00022801"/>
    </source>
</evidence>
<feature type="transmembrane region" description="Helical" evidence="7">
    <location>
        <begin position="315"/>
        <end position="336"/>
    </location>
</feature>
<dbReference type="AlphaFoldDB" id="A0A0E3WE98"/>
<evidence type="ECO:0000313" key="9">
    <source>
        <dbReference type="EMBL" id="CQD24196.1"/>
    </source>
</evidence>
<gene>
    <name evidence="9" type="primary">mycP5</name>
    <name evidence="9" type="ORF">BN1232_06098</name>
</gene>
<feature type="region of interest" description="Disordered" evidence="6">
    <location>
        <begin position="1"/>
        <end position="22"/>
    </location>
</feature>
<keyword evidence="2 9" id="KW-0645">Protease</keyword>
<dbReference type="RefSeq" id="WP_244890271.1">
    <property type="nucleotide sequence ID" value="NZ_CTEE01000002.1"/>
</dbReference>
<dbReference type="PANTHER" id="PTHR43806:SF11">
    <property type="entry name" value="CEREVISIN-RELATED"/>
    <property type="match status" value="1"/>
</dbReference>
<dbReference type="GO" id="GO:0004252">
    <property type="term" value="F:serine-type endopeptidase activity"/>
    <property type="evidence" value="ECO:0007669"/>
    <property type="project" value="InterPro"/>
</dbReference>
<keyword evidence="7" id="KW-1133">Transmembrane helix</keyword>
<dbReference type="Gene3D" id="3.40.50.200">
    <property type="entry name" value="Peptidase S8/S53 domain"/>
    <property type="match status" value="1"/>
</dbReference>
<evidence type="ECO:0000256" key="6">
    <source>
        <dbReference type="SAM" id="MobiDB-lite"/>
    </source>
</evidence>
<dbReference type="PROSITE" id="PS00138">
    <property type="entry name" value="SUBTILASE_SER"/>
    <property type="match status" value="1"/>
</dbReference>
<dbReference type="GO" id="GO:0006508">
    <property type="term" value="P:proteolysis"/>
    <property type="evidence" value="ECO:0007669"/>
    <property type="project" value="UniProtKB-KW"/>
</dbReference>
<keyword evidence="7" id="KW-0812">Transmembrane</keyword>
<dbReference type="CDD" id="cd00306">
    <property type="entry name" value="Peptidases_S8_S53"/>
    <property type="match status" value="1"/>
</dbReference>
<keyword evidence="4" id="KW-0720">Serine protease</keyword>
<organism evidence="9 10">
    <name type="scientific">Mycobacterium lentiflavum</name>
    <dbReference type="NCBI Taxonomy" id="141349"/>
    <lineage>
        <taxon>Bacteria</taxon>
        <taxon>Bacillati</taxon>
        <taxon>Actinomycetota</taxon>
        <taxon>Actinomycetes</taxon>
        <taxon>Mycobacteriales</taxon>
        <taxon>Mycobacteriaceae</taxon>
        <taxon>Mycobacterium</taxon>
        <taxon>Mycobacterium simiae complex</taxon>
    </lineage>
</organism>
<keyword evidence="7" id="KW-0472">Membrane</keyword>
<evidence type="ECO:0000256" key="5">
    <source>
        <dbReference type="PROSITE-ProRule" id="PRU01240"/>
    </source>
</evidence>
<dbReference type="PANTHER" id="PTHR43806">
    <property type="entry name" value="PEPTIDASE S8"/>
    <property type="match status" value="1"/>
</dbReference>
<protein>
    <submittedName>
        <fullName evidence="9">Serine protease</fullName>
    </submittedName>
</protein>
<comment type="caution">
    <text evidence="5">Lacks conserved residue(s) required for the propagation of feature annotation.</text>
</comment>
<evidence type="ECO:0000256" key="4">
    <source>
        <dbReference type="ARBA" id="ARBA00022825"/>
    </source>
</evidence>
<reference evidence="9 10" key="1">
    <citation type="submission" date="2015-03" db="EMBL/GenBank/DDBJ databases">
        <authorList>
            <person name="Urmite Genomes"/>
        </authorList>
    </citation>
    <scope>NUCLEOTIDE SEQUENCE [LARGE SCALE GENOMIC DNA]</scope>
    <source>
        <strain evidence="9 10">CSUR P1491</strain>
    </source>
</reference>
<sequence>MDAPLDPAPPPPPPAPPPPGDGFIGVAPDVSIISMRQSSQAFSPATGGFDPDGRIRKAGDLMTLARAIRRMADLGVRVINLSVQACMSANDMINDAAVGAALHYAVVTKDVVVVAAAGNTDDSGCGQNPVFDPLRADDPRDWHQVSTVVTPAWYGGSDLVLTVGGINAGADNGAPMPNSIAGPWVQVAAPGNPIIGLANKGDGSVVNAKLDLMKPGETIPLWGTSYAAPFVTGVAALVRARFPSLSAHQVMRRIVETAHNPASGVDNQVGYGIVDPVLALTADVDEGPRLPVPHLSQRVPRPVPAPAPDHTPRNVALMCTGLVVLVAAATVGAASLRRKRRLP</sequence>
<dbReference type="EMBL" id="CTEE01000002">
    <property type="protein sequence ID" value="CQD24196.1"/>
    <property type="molecule type" value="Genomic_DNA"/>
</dbReference>